<accession>A0A9D4JJ35</accession>
<gene>
    <name evidence="2" type="ORF">DPMN_052137</name>
    <name evidence="3" type="ORF">DPMN_142346</name>
    <name evidence="4" type="ORF">DPMN_142428</name>
</gene>
<feature type="region of interest" description="Disordered" evidence="1">
    <location>
        <begin position="1"/>
        <end position="70"/>
    </location>
</feature>
<sequence length="70" mass="7933">MPHKITTDITALGDGGPKAVTRSHQAKDQHLNQDHNNHRHMECPGHVQEREDSTSGRRDEEVKPHHPSNQ</sequence>
<dbReference type="EMBL" id="JAIWYP010000006">
    <property type="protein sequence ID" value="KAH3813875.1"/>
    <property type="molecule type" value="Genomic_DNA"/>
</dbReference>
<keyword evidence="5" id="KW-1185">Reference proteome</keyword>
<dbReference type="AlphaFoldDB" id="A0A9D4JJ35"/>
<comment type="caution">
    <text evidence="3">The sequence shown here is derived from an EMBL/GenBank/DDBJ whole genome shotgun (WGS) entry which is preliminary data.</text>
</comment>
<proteinExistence type="predicted"/>
<dbReference type="Proteomes" id="UP000828390">
    <property type="component" value="Unassembled WGS sequence"/>
</dbReference>
<evidence type="ECO:0000313" key="3">
    <source>
        <dbReference type="EMBL" id="KAH3813875.1"/>
    </source>
</evidence>
<evidence type="ECO:0000313" key="2">
    <source>
        <dbReference type="EMBL" id="KAH3726279.1"/>
    </source>
</evidence>
<feature type="compositionally biased region" description="Basic and acidic residues" evidence="1">
    <location>
        <begin position="25"/>
        <end position="64"/>
    </location>
</feature>
<name>A0A9D4JJ35_DREPO</name>
<evidence type="ECO:0000313" key="5">
    <source>
        <dbReference type="Proteomes" id="UP000828390"/>
    </source>
</evidence>
<evidence type="ECO:0000256" key="1">
    <source>
        <dbReference type="SAM" id="MobiDB-lite"/>
    </source>
</evidence>
<evidence type="ECO:0000313" key="4">
    <source>
        <dbReference type="EMBL" id="KAH3813954.1"/>
    </source>
</evidence>
<reference evidence="3" key="2">
    <citation type="submission" date="2020-11" db="EMBL/GenBank/DDBJ databases">
        <authorList>
            <person name="McCartney M.A."/>
            <person name="Auch B."/>
            <person name="Kono T."/>
            <person name="Mallez S."/>
            <person name="Becker A."/>
            <person name="Gohl D.M."/>
            <person name="Silverstein K.A.T."/>
            <person name="Koren S."/>
            <person name="Bechman K.B."/>
            <person name="Herman A."/>
            <person name="Abrahante J.E."/>
            <person name="Garbe J."/>
        </authorList>
    </citation>
    <scope>NUCLEOTIDE SEQUENCE</scope>
    <source>
        <strain evidence="3">Duluth1</strain>
        <tissue evidence="3">Whole animal</tissue>
    </source>
</reference>
<organism evidence="3 5">
    <name type="scientific">Dreissena polymorpha</name>
    <name type="common">Zebra mussel</name>
    <name type="synonym">Mytilus polymorpha</name>
    <dbReference type="NCBI Taxonomy" id="45954"/>
    <lineage>
        <taxon>Eukaryota</taxon>
        <taxon>Metazoa</taxon>
        <taxon>Spiralia</taxon>
        <taxon>Lophotrochozoa</taxon>
        <taxon>Mollusca</taxon>
        <taxon>Bivalvia</taxon>
        <taxon>Autobranchia</taxon>
        <taxon>Heteroconchia</taxon>
        <taxon>Euheterodonta</taxon>
        <taxon>Imparidentia</taxon>
        <taxon>Neoheterodontei</taxon>
        <taxon>Myida</taxon>
        <taxon>Dreissenoidea</taxon>
        <taxon>Dreissenidae</taxon>
        <taxon>Dreissena</taxon>
    </lineage>
</organism>
<dbReference type="EMBL" id="JAIWYP010000006">
    <property type="protein sequence ID" value="KAH3813954.1"/>
    <property type="molecule type" value="Genomic_DNA"/>
</dbReference>
<reference evidence="3" key="1">
    <citation type="journal article" date="2019" name="bioRxiv">
        <title>The Genome of the Zebra Mussel, Dreissena polymorpha: A Resource for Invasive Species Research.</title>
        <authorList>
            <person name="McCartney M.A."/>
            <person name="Auch B."/>
            <person name="Kono T."/>
            <person name="Mallez S."/>
            <person name="Zhang Y."/>
            <person name="Obille A."/>
            <person name="Becker A."/>
            <person name="Abrahante J.E."/>
            <person name="Garbe J."/>
            <person name="Badalamenti J.P."/>
            <person name="Herman A."/>
            <person name="Mangelson H."/>
            <person name="Liachko I."/>
            <person name="Sullivan S."/>
            <person name="Sone E.D."/>
            <person name="Koren S."/>
            <person name="Silverstein K.A.T."/>
            <person name="Beckman K.B."/>
            <person name="Gohl D.M."/>
        </authorList>
    </citation>
    <scope>NUCLEOTIDE SEQUENCE</scope>
    <source>
        <strain evidence="3">Duluth1</strain>
        <tissue evidence="3">Whole animal</tissue>
    </source>
</reference>
<dbReference type="EMBL" id="JAIWYP010000012">
    <property type="protein sequence ID" value="KAH3726279.1"/>
    <property type="molecule type" value="Genomic_DNA"/>
</dbReference>
<protein>
    <submittedName>
        <fullName evidence="3">Uncharacterized protein</fullName>
    </submittedName>
</protein>